<feature type="compositionally biased region" description="Acidic residues" evidence="9">
    <location>
        <begin position="959"/>
        <end position="971"/>
    </location>
</feature>
<dbReference type="Gene3D" id="3.60.10.10">
    <property type="entry name" value="Endonuclease/exonuclease/phosphatase"/>
    <property type="match status" value="1"/>
</dbReference>
<feature type="compositionally biased region" description="Basic and acidic residues" evidence="9">
    <location>
        <begin position="978"/>
        <end position="987"/>
    </location>
</feature>
<organism evidence="11 12">
    <name type="scientific">Mortierella isabellina</name>
    <name type="common">Filamentous fungus</name>
    <name type="synonym">Umbelopsis isabellina</name>
    <dbReference type="NCBI Taxonomy" id="91625"/>
    <lineage>
        <taxon>Eukaryota</taxon>
        <taxon>Fungi</taxon>
        <taxon>Fungi incertae sedis</taxon>
        <taxon>Mucoromycota</taxon>
        <taxon>Mucoromycotina</taxon>
        <taxon>Umbelopsidomycetes</taxon>
        <taxon>Umbelopsidales</taxon>
        <taxon>Umbelopsidaceae</taxon>
        <taxon>Umbelopsis</taxon>
    </lineage>
</organism>
<feature type="region of interest" description="Disordered" evidence="9">
    <location>
        <begin position="930"/>
        <end position="987"/>
    </location>
</feature>
<dbReference type="Proteomes" id="UP000654370">
    <property type="component" value="Unassembled WGS sequence"/>
</dbReference>
<evidence type="ECO:0000256" key="7">
    <source>
        <dbReference type="ARBA" id="ARBA00022801"/>
    </source>
</evidence>
<name>A0A8H7UKJ0_MORIS</name>
<dbReference type="GO" id="GO:0043813">
    <property type="term" value="F:phosphatidylinositol-3,5-bisphosphate 5-phosphatase activity"/>
    <property type="evidence" value="ECO:0007669"/>
    <property type="project" value="TreeGrafter"/>
</dbReference>
<dbReference type="EMBL" id="JAEPQZ010000003">
    <property type="protein sequence ID" value="KAG2183173.1"/>
    <property type="molecule type" value="Genomic_DNA"/>
</dbReference>
<evidence type="ECO:0000256" key="6">
    <source>
        <dbReference type="ARBA" id="ARBA00022490"/>
    </source>
</evidence>
<keyword evidence="7" id="KW-0378">Hydrolase</keyword>
<dbReference type="GO" id="GO:0005737">
    <property type="term" value="C:cytoplasm"/>
    <property type="evidence" value="ECO:0007669"/>
    <property type="project" value="UniProtKB-SubCell"/>
</dbReference>
<comment type="similarity">
    <text evidence="3">In the central section; belongs to the inositol 1,4,5-trisphosphate 5-phosphatase family.</text>
</comment>
<dbReference type="EC" id="3.1.3.36" evidence="4"/>
<keyword evidence="8" id="KW-0653">Protein transport</keyword>
<dbReference type="Pfam" id="PF02383">
    <property type="entry name" value="Syja_N"/>
    <property type="match status" value="1"/>
</dbReference>
<proteinExistence type="inferred from homology"/>
<evidence type="ECO:0000256" key="5">
    <source>
        <dbReference type="ARBA" id="ARBA00022448"/>
    </source>
</evidence>
<dbReference type="InterPro" id="IPR046985">
    <property type="entry name" value="IP5"/>
</dbReference>
<dbReference type="SMART" id="SM00128">
    <property type="entry name" value="IPPc"/>
    <property type="match status" value="1"/>
</dbReference>
<keyword evidence="6" id="KW-0963">Cytoplasm</keyword>
<dbReference type="FunFam" id="3.60.10.10:FF:000029">
    <property type="entry name" value="Inositol polyphosphate 5-phosphatase"/>
    <property type="match status" value="1"/>
</dbReference>
<protein>
    <recommendedName>
        <fullName evidence="4">phosphoinositide 5-phosphatase</fullName>
        <ecNumber evidence="4">3.1.3.36</ecNumber>
    </recommendedName>
</protein>
<feature type="compositionally biased region" description="Polar residues" evidence="9">
    <location>
        <begin position="1058"/>
        <end position="1070"/>
    </location>
</feature>
<dbReference type="OrthoDB" id="405996at2759"/>
<evidence type="ECO:0000256" key="1">
    <source>
        <dbReference type="ARBA" id="ARBA00004496"/>
    </source>
</evidence>
<reference evidence="11" key="1">
    <citation type="submission" date="2020-12" db="EMBL/GenBank/DDBJ databases">
        <title>Metabolic potential, ecology and presence of endohyphal bacteria is reflected in genomic diversity of Mucoromycotina.</title>
        <authorList>
            <person name="Muszewska A."/>
            <person name="Okrasinska A."/>
            <person name="Steczkiewicz K."/>
            <person name="Drgas O."/>
            <person name="Orlowska M."/>
            <person name="Perlinska-Lenart U."/>
            <person name="Aleksandrzak-Piekarczyk T."/>
            <person name="Szatraj K."/>
            <person name="Zielenkiewicz U."/>
            <person name="Pilsyk S."/>
            <person name="Malc E."/>
            <person name="Mieczkowski P."/>
            <person name="Kruszewska J.S."/>
            <person name="Biernat P."/>
            <person name="Pawlowska J."/>
        </authorList>
    </citation>
    <scope>NUCLEOTIDE SEQUENCE</scope>
    <source>
        <strain evidence="11">WA0000067209</strain>
    </source>
</reference>
<feature type="region of interest" description="Disordered" evidence="9">
    <location>
        <begin position="1034"/>
        <end position="1091"/>
    </location>
</feature>
<feature type="domain" description="SAC" evidence="10">
    <location>
        <begin position="147"/>
        <end position="486"/>
    </location>
</feature>
<keyword evidence="12" id="KW-1185">Reference proteome</keyword>
<dbReference type="GO" id="GO:0046856">
    <property type="term" value="P:phosphatidylinositol dephosphorylation"/>
    <property type="evidence" value="ECO:0007669"/>
    <property type="project" value="InterPro"/>
</dbReference>
<dbReference type="SUPFAM" id="SSF56219">
    <property type="entry name" value="DNase I-like"/>
    <property type="match status" value="1"/>
</dbReference>
<gene>
    <name evidence="11" type="ORF">INT43_006168</name>
</gene>
<keyword evidence="5" id="KW-0813">Transport</keyword>
<evidence type="ECO:0000313" key="12">
    <source>
        <dbReference type="Proteomes" id="UP000654370"/>
    </source>
</evidence>
<dbReference type="InterPro" id="IPR036691">
    <property type="entry name" value="Endo/exonu/phosph_ase_sf"/>
</dbReference>
<evidence type="ECO:0000256" key="8">
    <source>
        <dbReference type="ARBA" id="ARBA00022927"/>
    </source>
</evidence>
<dbReference type="InterPro" id="IPR002013">
    <property type="entry name" value="SAC_dom"/>
</dbReference>
<dbReference type="InterPro" id="IPR000300">
    <property type="entry name" value="IPPc"/>
</dbReference>
<evidence type="ECO:0000256" key="4">
    <source>
        <dbReference type="ARBA" id="ARBA00013044"/>
    </source>
</evidence>
<dbReference type="PROSITE" id="PS50275">
    <property type="entry name" value="SAC"/>
    <property type="match status" value="1"/>
</dbReference>
<comment type="similarity">
    <text evidence="2">Belongs to the synaptojanin family.</text>
</comment>
<evidence type="ECO:0000256" key="3">
    <source>
        <dbReference type="ARBA" id="ARBA00009678"/>
    </source>
</evidence>
<dbReference type="PANTHER" id="PTHR11200">
    <property type="entry name" value="INOSITOL 5-PHOSPHATASE"/>
    <property type="match status" value="1"/>
</dbReference>
<sequence length="1091" mass="123837">MQTHLFVSESPRSLALRPTVLEEAPSGVLIFEQIEANGRPSDHHKCNVKLIGSAEFDVSQYTILNSRPVYGCLGLINVQSECFLAVVTDCVQVGKVRPGEDVYRIQNVSFYSLATSLYDDLDSAYNKDSWDNEDDMQTTLQHPCAQLQKLFANGSFYFTPDFDLTRTVQARTSAASFNVHAFDEHFMWNQFLISGLMDFRSKLDKDKQQKLDRGGFLVFAIQGSVGIEEVMIDGEKFDLTIISKLSCQRAGTRFNTRGIDDHGHVANFVETETILYSDRTCLSFTQIRGSVPVFWEQQGVQLINHKIQIARSASATQPAVDRHFQELLVRYGNVHILNLLSQRDSSGEQQLSNAYEAAVRNLPSPPGSVAMTNFDLHNECKGGNYENVSILMQRIQNDFTEYGLFVTDSNDNHISSKQRGVFRTNCLDCLDRTNLVQNELSRLALVTYFSNRQSQRRYTQRFDNLMSRHSHLWAENGDNLSKLYAGTGALKSAFTRTGKVTFMNVLGDATRSVNRFYINNFQDKAKQEVIDQLLGKLMGQKEIMLHDPIQDTVTEIMLSRLQEYSKQQTIAIFAGTYNLNGQSYQGESLEPWLLQHLDHGHQEPDIFCIGFQEIVKLTAQQVMSTDVEKRKAWERQIEITLNSRSKGSKYIALRSNQLVGAALMLYVKQNVVHNIRNVESVVKKTGLMGMAGNKGAVAIRLDYCDTSFCFVASHFASGHSNYEERNADFHTINQGLIFPRGRAIDSHDNIIWVSDLNYRVSMTNEEVRYNLDRDNLATLQEADQLQQQMAENKVFPGYREGTITFPPTYKYDLGTDQYDTSEKQRVPAWTDRIIFKGPRLQQLQYTRAELLTSDHRPVLALFEAEVCQYEIILTFVSSNTDSNPLDHKKLQSGVVSQVEVKTDVANIDRSNFDRSNFDRSNFDKVNLNKVNKKPPLPTTPRPVVNKHIPSAPPINDILIDVDEDESDEDDDRLPSPSSDDKRWWQDGKDIPRAKISTSVDKRNPFEMNSLEESGLLLDSSDALIDQSSYFEDSWVPIQPTGSSWTAVDDFSKRENSKPTKQSTPTDQASDNNEDTEKSSFNNSFAFWNGKQ</sequence>
<evidence type="ECO:0000256" key="2">
    <source>
        <dbReference type="ARBA" id="ARBA00008943"/>
    </source>
</evidence>
<dbReference type="GO" id="GO:0004439">
    <property type="term" value="F:phosphatidylinositol-4,5-bisphosphate 5-phosphatase activity"/>
    <property type="evidence" value="ECO:0007669"/>
    <property type="project" value="UniProtKB-EC"/>
</dbReference>
<dbReference type="GO" id="GO:0016020">
    <property type="term" value="C:membrane"/>
    <property type="evidence" value="ECO:0007669"/>
    <property type="project" value="TreeGrafter"/>
</dbReference>
<dbReference type="Pfam" id="PF22669">
    <property type="entry name" value="Exo_endo_phos2"/>
    <property type="match status" value="1"/>
</dbReference>
<feature type="compositionally biased region" description="Polar residues" evidence="9">
    <location>
        <begin position="1078"/>
        <end position="1091"/>
    </location>
</feature>
<dbReference type="AlphaFoldDB" id="A0A8H7UKJ0"/>
<evidence type="ECO:0000256" key="9">
    <source>
        <dbReference type="SAM" id="MobiDB-lite"/>
    </source>
</evidence>
<accession>A0A8H7UKJ0</accession>
<comment type="subcellular location">
    <subcellularLocation>
        <location evidence="1">Cytoplasm</location>
    </subcellularLocation>
</comment>
<dbReference type="GO" id="GO:0015031">
    <property type="term" value="P:protein transport"/>
    <property type="evidence" value="ECO:0007669"/>
    <property type="project" value="UniProtKB-KW"/>
</dbReference>
<evidence type="ECO:0000313" key="11">
    <source>
        <dbReference type="EMBL" id="KAG2183173.1"/>
    </source>
</evidence>
<comment type="caution">
    <text evidence="11">The sequence shown here is derived from an EMBL/GenBank/DDBJ whole genome shotgun (WGS) entry which is preliminary data.</text>
</comment>
<evidence type="ECO:0000259" key="10">
    <source>
        <dbReference type="PROSITE" id="PS50275"/>
    </source>
</evidence>
<dbReference type="PANTHER" id="PTHR11200:SF257">
    <property type="entry name" value="PHOSPHOINOSITIDE 5-PHOSPHATASE"/>
    <property type="match status" value="1"/>
</dbReference>